<reference evidence="1" key="1">
    <citation type="submission" date="2022-11" db="EMBL/GenBank/DDBJ databases">
        <title>Genome Sequence of Boeremia exigua.</title>
        <authorList>
            <person name="Buettner E."/>
        </authorList>
    </citation>
    <scope>NUCLEOTIDE SEQUENCE</scope>
    <source>
        <strain evidence="1">CU02</strain>
    </source>
</reference>
<keyword evidence="2" id="KW-1185">Reference proteome</keyword>
<dbReference type="Proteomes" id="UP001153331">
    <property type="component" value="Unassembled WGS sequence"/>
</dbReference>
<evidence type="ECO:0000313" key="2">
    <source>
        <dbReference type="Proteomes" id="UP001153331"/>
    </source>
</evidence>
<gene>
    <name evidence="1" type="ORF">OPT61_g1951</name>
</gene>
<proteinExistence type="predicted"/>
<comment type="caution">
    <text evidence="1">The sequence shown here is derived from an EMBL/GenBank/DDBJ whole genome shotgun (WGS) entry which is preliminary data.</text>
</comment>
<organism evidence="1 2">
    <name type="scientific">Boeremia exigua</name>
    <dbReference type="NCBI Taxonomy" id="749465"/>
    <lineage>
        <taxon>Eukaryota</taxon>
        <taxon>Fungi</taxon>
        <taxon>Dikarya</taxon>
        <taxon>Ascomycota</taxon>
        <taxon>Pezizomycotina</taxon>
        <taxon>Dothideomycetes</taxon>
        <taxon>Pleosporomycetidae</taxon>
        <taxon>Pleosporales</taxon>
        <taxon>Pleosporineae</taxon>
        <taxon>Didymellaceae</taxon>
        <taxon>Boeremia</taxon>
    </lineage>
</organism>
<name>A0ACC2INH8_9PLEO</name>
<dbReference type="EMBL" id="JAPHNI010000084">
    <property type="protein sequence ID" value="KAJ8116668.1"/>
    <property type="molecule type" value="Genomic_DNA"/>
</dbReference>
<accession>A0ACC2INH8</accession>
<evidence type="ECO:0000313" key="1">
    <source>
        <dbReference type="EMBL" id="KAJ8116668.1"/>
    </source>
</evidence>
<protein>
    <submittedName>
        <fullName evidence="1">Uncharacterized protein</fullName>
    </submittedName>
</protein>
<sequence>MRCEACRRLSAGMLHVQGVKNSTPWEVMCWTLDCLVRPEDNPAAQLKRLADWKKFRNVWLQDETNPYAPRCACGEADRGLCRPEVEERPKIWSSPTRVSADMQSSRKDGVTLLPRCWLQCASSVLAGLAPVGDGGQAWCGFQPERLMTTFKSSDSEYLKHSIWWGPKVLYAVVRKVGAKEGTKVAIEAEK</sequence>